<comment type="caution">
    <text evidence="1">The sequence shown here is derived from an EMBL/GenBank/DDBJ whole genome shotgun (WGS) entry which is preliminary data.</text>
</comment>
<protein>
    <submittedName>
        <fullName evidence="1">Uncharacterized protein</fullName>
    </submittedName>
</protein>
<reference evidence="1" key="1">
    <citation type="submission" date="2013-12" db="EMBL/GenBank/DDBJ databases">
        <title>A Varibaculum cambriense genome reconstructed from a premature infant gut community with otherwise low bacterial novelty that shifts toward anaerobic metabolism during the third week of life.</title>
        <authorList>
            <person name="Brown C.T."/>
            <person name="Sharon I."/>
            <person name="Thomas B.C."/>
            <person name="Castelle C.J."/>
            <person name="Morowitz M.J."/>
            <person name="Banfield J.F."/>
        </authorList>
    </citation>
    <scope>NUCLEOTIDE SEQUENCE</scope>
</reference>
<sequence length="43" mass="5159">MLGTLIKDKVAYMGYRQAFSKKCDHNKFDTYNVYEPIYHNLEL</sequence>
<organism evidence="1">
    <name type="scientific">human gut metagenome</name>
    <dbReference type="NCBI Taxonomy" id="408170"/>
    <lineage>
        <taxon>unclassified sequences</taxon>
        <taxon>metagenomes</taxon>
        <taxon>organismal metagenomes</taxon>
    </lineage>
</organism>
<dbReference type="EMBL" id="AZMM01018606">
    <property type="protein sequence ID" value="ETJ18634.1"/>
    <property type="molecule type" value="Genomic_DNA"/>
</dbReference>
<dbReference type="AlphaFoldDB" id="W1WQ96"/>
<proteinExistence type="predicted"/>
<accession>W1WQ96</accession>
<gene>
    <name evidence="1" type="ORF">Q604_UNBC18606G0003</name>
</gene>
<evidence type="ECO:0000313" key="1">
    <source>
        <dbReference type="EMBL" id="ETJ18634.1"/>
    </source>
</evidence>
<name>W1WQ96_9ZZZZ</name>